<protein>
    <submittedName>
        <fullName evidence="2">Uncharacterized protein</fullName>
    </submittedName>
</protein>
<dbReference type="OrthoDB" id="6658141at2"/>
<sequence>MGSDSNKGHGNYSKANVIASYLFFGGAIGGSLIGLIIAMLMALEAVLQSDVFQNIVRSIVLAVLAVPICAFFGFMIGLIPATLTGCLVASLKLYRNYKGLSYSAIIGTISTVICTLLFMVFNDIPFSITACIFAAFIGSSSGYFTGLFVLPKA</sequence>
<keyword evidence="3" id="KW-1185">Reference proteome</keyword>
<dbReference type="RefSeq" id="WP_110922159.1">
    <property type="nucleotide sequence ID" value="NZ_QJSU01000001.1"/>
</dbReference>
<reference evidence="2 3" key="1">
    <citation type="submission" date="2018-06" db="EMBL/GenBank/DDBJ databases">
        <title>Genomic Encyclopedia of Type Strains, Phase III (KMG-III): the genomes of soil and plant-associated and newly described type strains.</title>
        <authorList>
            <person name="Whitman W."/>
        </authorList>
    </citation>
    <scope>NUCLEOTIDE SEQUENCE [LARGE SCALE GENOMIC DNA]</scope>
    <source>
        <strain evidence="2 3">CECT 5889</strain>
    </source>
</reference>
<keyword evidence="1" id="KW-1133">Transmembrane helix</keyword>
<organism evidence="2 3">
    <name type="scientific">Psychrobacter fozii</name>
    <dbReference type="NCBI Taxonomy" id="198480"/>
    <lineage>
        <taxon>Bacteria</taxon>
        <taxon>Pseudomonadati</taxon>
        <taxon>Pseudomonadota</taxon>
        <taxon>Gammaproteobacteria</taxon>
        <taxon>Moraxellales</taxon>
        <taxon>Moraxellaceae</taxon>
        <taxon>Psychrobacter</taxon>
    </lineage>
</organism>
<gene>
    <name evidence="2" type="ORF">DFP82_101531</name>
</gene>
<feature type="transmembrane region" description="Helical" evidence="1">
    <location>
        <begin position="55"/>
        <end position="88"/>
    </location>
</feature>
<name>A0A2V4VFZ1_9GAMM</name>
<evidence type="ECO:0000313" key="3">
    <source>
        <dbReference type="Proteomes" id="UP000247746"/>
    </source>
</evidence>
<keyword evidence="1" id="KW-0472">Membrane</keyword>
<proteinExistence type="predicted"/>
<evidence type="ECO:0000313" key="2">
    <source>
        <dbReference type="EMBL" id="PYE41208.1"/>
    </source>
</evidence>
<comment type="caution">
    <text evidence="2">The sequence shown here is derived from an EMBL/GenBank/DDBJ whole genome shotgun (WGS) entry which is preliminary data.</text>
</comment>
<dbReference type="EMBL" id="QJSU01000001">
    <property type="protein sequence ID" value="PYE41208.1"/>
    <property type="molecule type" value="Genomic_DNA"/>
</dbReference>
<dbReference type="AlphaFoldDB" id="A0A2V4VFZ1"/>
<accession>A0A2V4VFZ1</accession>
<feature type="transmembrane region" description="Helical" evidence="1">
    <location>
        <begin position="21"/>
        <end position="43"/>
    </location>
</feature>
<keyword evidence="1" id="KW-0812">Transmembrane</keyword>
<dbReference type="Proteomes" id="UP000247746">
    <property type="component" value="Unassembled WGS sequence"/>
</dbReference>
<evidence type="ECO:0000256" key="1">
    <source>
        <dbReference type="SAM" id="Phobius"/>
    </source>
</evidence>
<feature type="transmembrane region" description="Helical" evidence="1">
    <location>
        <begin position="127"/>
        <end position="150"/>
    </location>
</feature>
<feature type="transmembrane region" description="Helical" evidence="1">
    <location>
        <begin position="100"/>
        <end position="121"/>
    </location>
</feature>